<protein>
    <submittedName>
        <fullName evidence="2">Uncharacterized protein</fullName>
    </submittedName>
</protein>
<organism evidence="2 3">
    <name type="scientific">Nostoc azollae (strain 0708)</name>
    <name type="common">Anabaena azollae (strain 0708)</name>
    <dbReference type="NCBI Taxonomy" id="551115"/>
    <lineage>
        <taxon>Bacteria</taxon>
        <taxon>Bacillati</taxon>
        <taxon>Cyanobacteriota</taxon>
        <taxon>Cyanophyceae</taxon>
        <taxon>Nostocales</taxon>
        <taxon>Nostocaceae</taxon>
        <taxon>Trichormus</taxon>
    </lineage>
</organism>
<sequence length="126" mass="14485">MLKIKSIFDQISRKLVLTILVSLFLLLSLPVASVHASGYYSDKTHKVEIVRPFYSTQKRKIVRDEVVRPFYSTQERRKEKVYTTPSSSDDYIESGKRAGEVIPKDLGTGSRQKDPVNMLKRTGEEY</sequence>
<proteinExistence type="predicted"/>
<keyword evidence="3" id="KW-1185">Reference proteome</keyword>
<dbReference type="eggNOG" id="ENOG5030VM5">
    <property type="taxonomic scope" value="Bacteria"/>
</dbReference>
<dbReference type="KEGG" id="naz:Aazo_2436"/>
<gene>
    <name evidence="2" type="ordered locus">Aazo_2436</name>
</gene>
<dbReference type="AlphaFoldDB" id="D7DY36"/>
<name>D7DY36_NOSA0</name>
<feature type="region of interest" description="Disordered" evidence="1">
    <location>
        <begin position="101"/>
        <end position="126"/>
    </location>
</feature>
<dbReference type="RefSeq" id="WP_013191381.1">
    <property type="nucleotide sequence ID" value="NC_014248.1"/>
</dbReference>
<dbReference type="Proteomes" id="UP000001511">
    <property type="component" value="Chromosome"/>
</dbReference>
<reference evidence="2 3" key="1">
    <citation type="journal article" date="2010" name="PLoS ONE">
        <title>Genome erosion in a nitrogen-fixing vertically transmitted endosymbiotic multicellular cyanobacterium.</title>
        <authorList>
            <person name="Ran L."/>
            <person name="Larsson J."/>
            <person name="Vigil-Stenman T."/>
            <person name="Nylander J.A."/>
            <person name="Ininbergs K."/>
            <person name="Zheng W.W."/>
            <person name="Lapidus A."/>
            <person name="Lowry S."/>
            <person name="Haselkorn R."/>
            <person name="Bergman B."/>
        </authorList>
    </citation>
    <scope>NUCLEOTIDE SEQUENCE [LARGE SCALE GENOMIC DNA]</scope>
    <source>
        <strain evidence="2 3">0708</strain>
    </source>
</reference>
<dbReference type="HOGENOM" id="CLU_143480_0_0_3"/>
<dbReference type="EMBL" id="CP002059">
    <property type="protein sequence ID" value="ADI64364.1"/>
    <property type="molecule type" value="Genomic_DNA"/>
</dbReference>
<accession>D7DY36</accession>
<evidence type="ECO:0000313" key="3">
    <source>
        <dbReference type="Proteomes" id="UP000001511"/>
    </source>
</evidence>
<evidence type="ECO:0000313" key="2">
    <source>
        <dbReference type="EMBL" id="ADI64364.1"/>
    </source>
</evidence>
<evidence type="ECO:0000256" key="1">
    <source>
        <dbReference type="SAM" id="MobiDB-lite"/>
    </source>
</evidence>